<proteinExistence type="predicted"/>
<dbReference type="AlphaFoldDB" id="A0AB39TU05"/>
<dbReference type="RefSeq" id="WP_369184940.1">
    <property type="nucleotide sequence ID" value="NZ_CP163445.1"/>
</dbReference>
<accession>A0AB39TU05</accession>
<gene>
    <name evidence="2" type="ORF">AB2U05_31015</name>
</gene>
<name>A0AB39TU05_9ACTN</name>
<dbReference type="EMBL" id="CP163445">
    <property type="protein sequence ID" value="XDQ82614.1"/>
    <property type="molecule type" value="Genomic_DNA"/>
</dbReference>
<dbReference type="InterPro" id="IPR009492">
    <property type="entry name" value="TniQ"/>
</dbReference>
<protein>
    <submittedName>
        <fullName evidence="2">TniQ family protein</fullName>
    </submittedName>
</protein>
<sequence length="624" mass="67913">MTARPLARSLAPLPEESLPGYLLRLSYRLNRSPVRVAELAGLGPVKANRLSTDLLLGLLPEAATAFGAAARLSPAEVAVLGLQRHQGAYPLLGTVHRNRTAGSVTGSWAFTLSTRYCPACLTGDGSPVQRALGGAWKSTWHLPVVFACPSHGTLLKHRCWKCQASSNPIRRGRATLLHRPSATGIHPLACRADGPNTAGSPPAQRPPCGARLDEDPAHSKNTALAADTMAHLMRVQQRLLDRLHDAEAHDPWFFPDLRAASQLIKLSWPPPPGILILPGPLLDLIDDHVEAVRPGVNAHPAGGTPALWSAPSDAGQCGALLLAATTLLTADDRVHLREGIQPLAQAAFARHPGSYTTLRRQNLSPALARALVRQAHGFHAAGRTEKASVRVPSRDCRFGIEHVPPYLPGHWYDEHFADFAERLDNPTSYTVRHLRRAASLKLAEMAAGGSYPQCARQLGVPAEKATSTMNKLRPQMARGTLWGDFETRIENIAQRLDDDKDRIDYARRRTALADWQMPADHWAELTAILSPRFVRMAGETGRLTATVLLWTELTQAEYAHSPVLTAMRRCGTDTSRLVDNIAQTYTPVNQTATVRLVLRGRLDTYAARLSTHIDEGQPVGQSGV</sequence>
<evidence type="ECO:0000259" key="1">
    <source>
        <dbReference type="Pfam" id="PF06527"/>
    </source>
</evidence>
<feature type="domain" description="TniQ" evidence="1">
    <location>
        <begin position="9"/>
        <end position="155"/>
    </location>
</feature>
<reference evidence="2" key="1">
    <citation type="submission" date="2024-07" db="EMBL/GenBank/DDBJ databases">
        <authorList>
            <person name="Yu S.T."/>
        </authorList>
    </citation>
    <scope>NUCLEOTIDE SEQUENCE</scope>
    <source>
        <strain evidence="2">Y1</strain>
    </source>
</reference>
<organism evidence="2">
    <name type="scientific">Streptomyces sp. Y1</name>
    <dbReference type="NCBI Taxonomy" id="3238634"/>
    <lineage>
        <taxon>Bacteria</taxon>
        <taxon>Bacillati</taxon>
        <taxon>Actinomycetota</taxon>
        <taxon>Actinomycetes</taxon>
        <taxon>Kitasatosporales</taxon>
        <taxon>Streptomycetaceae</taxon>
        <taxon>Streptomyces</taxon>
    </lineage>
</organism>
<evidence type="ECO:0000313" key="2">
    <source>
        <dbReference type="EMBL" id="XDQ82614.1"/>
    </source>
</evidence>
<dbReference type="Pfam" id="PF06527">
    <property type="entry name" value="TniQ"/>
    <property type="match status" value="1"/>
</dbReference>